<evidence type="ECO:0000313" key="3">
    <source>
        <dbReference type="EMBL" id="AXC50684.1"/>
    </source>
</evidence>
<name>A0A344PMS9_9RHOB</name>
<dbReference type="AlphaFoldDB" id="A0A344PMS9"/>
<evidence type="ECO:0000259" key="2">
    <source>
        <dbReference type="SMART" id="SM01008"/>
    </source>
</evidence>
<dbReference type="RefSeq" id="WP_114077001.1">
    <property type="nucleotide sequence ID" value="NZ_CP030918.1"/>
</dbReference>
<dbReference type="InterPro" id="IPR012368">
    <property type="entry name" value="OxRdtase_Mopterin-bd_su_IorB"/>
</dbReference>
<dbReference type="Proteomes" id="UP000252023">
    <property type="component" value="Chromosome"/>
</dbReference>
<feature type="signal peptide" evidence="1">
    <location>
        <begin position="1"/>
        <end position="31"/>
    </location>
</feature>
<dbReference type="PANTHER" id="PTHR47495:SF2">
    <property type="entry name" value="ALDEHYDE DEHYDROGENASE"/>
    <property type="match status" value="1"/>
</dbReference>
<dbReference type="Pfam" id="PF20256">
    <property type="entry name" value="MoCoBD_2"/>
    <property type="match status" value="2"/>
</dbReference>
<dbReference type="OrthoDB" id="9767994at2"/>
<dbReference type="InterPro" id="IPR052516">
    <property type="entry name" value="N-heterocyclic_Hydroxylase"/>
</dbReference>
<gene>
    <name evidence="3" type="ORF">DRW48_14225</name>
</gene>
<evidence type="ECO:0000256" key="1">
    <source>
        <dbReference type="SAM" id="SignalP"/>
    </source>
</evidence>
<dbReference type="InterPro" id="IPR037165">
    <property type="entry name" value="AldOxase/xan_DH_Mopterin-bd_sf"/>
</dbReference>
<accession>A0A344PMS9</accession>
<dbReference type="InterPro" id="IPR008274">
    <property type="entry name" value="AldOxase/xan_DH_MoCoBD1"/>
</dbReference>
<dbReference type="GO" id="GO:0016491">
    <property type="term" value="F:oxidoreductase activity"/>
    <property type="evidence" value="ECO:0007669"/>
    <property type="project" value="InterPro"/>
</dbReference>
<dbReference type="Gene3D" id="3.90.1170.50">
    <property type="entry name" value="Aldehyde oxidase/xanthine dehydrogenase, a/b hammerhead"/>
    <property type="match status" value="1"/>
</dbReference>
<feature type="chain" id="PRO_5016971972" evidence="1">
    <location>
        <begin position="32"/>
        <end position="720"/>
    </location>
</feature>
<dbReference type="EMBL" id="CP030918">
    <property type="protein sequence ID" value="AXC50684.1"/>
    <property type="molecule type" value="Genomic_DNA"/>
</dbReference>
<dbReference type="InterPro" id="IPR000674">
    <property type="entry name" value="Ald_Oxase/Xan_DH_a/b"/>
</dbReference>
<dbReference type="InterPro" id="IPR006311">
    <property type="entry name" value="TAT_signal"/>
</dbReference>
<dbReference type="Gene3D" id="3.30.365.10">
    <property type="entry name" value="Aldehyde oxidase/xanthine dehydrogenase, molybdopterin binding domain"/>
    <property type="match status" value="4"/>
</dbReference>
<organism evidence="3 4">
    <name type="scientific">Paracoccus suum</name>
    <dbReference type="NCBI Taxonomy" id="2259340"/>
    <lineage>
        <taxon>Bacteria</taxon>
        <taxon>Pseudomonadati</taxon>
        <taxon>Pseudomonadota</taxon>
        <taxon>Alphaproteobacteria</taxon>
        <taxon>Rhodobacterales</taxon>
        <taxon>Paracoccaceae</taxon>
        <taxon>Paracoccus</taxon>
    </lineage>
</organism>
<dbReference type="PANTHER" id="PTHR47495">
    <property type="entry name" value="ALDEHYDE DEHYDROGENASE"/>
    <property type="match status" value="1"/>
</dbReference>
<protein>
    <submittedName>
        <fullName evidence="3">Xanthine dehydrogenase family protein molybdopterin-binding subunit</fullName>
    </submittedName>
</protein>
<sequence length="720" mass="75302">MTVQTSRRGFLRASAGLVIAMALPLPMRVMAQEAAAPSAANPPPIPPNAFVQIAPDDTVTVVIKHIEFGQGPLTGLATLVAEELDADWAQMRGALAPANTPLYANLLMGAQGTGGSTAIANSFVQMRRAGAQARAMLVAAAAAEWGVPAAEITVAKGRIAHPSGKESGFGAFAEAAAQQTAPEAPTLKTPDQWVLIGTDLPKLDTAEKSDGKAIFTLDQYPEGLQVVVVAHPDVFGAKVGSVDDTAALAVAGVKAVRTIPQGVAVYADNTFAALKGRKALKVTWDTSGAETRDSAALLAAHVAALDGELHEAEAAGDLAAMDAPGVTVVEAEYSFPFLAHAPMETLDGVITLGDGKAHAAFGSQFPTFDQPAIAQTLGLPPEAVTIDVMLAGGSFGRRATPDAHLAVELAEVAKAGGPGSYKLMWTREDDIRGGYYRPMSVHRFRGAVDAEGKIVGWQNLVATKSIAAGSPMEPMMVRDGVDSTSVEGSIGLPYALPNKRIALANVETLIPVLWWRSVGSSHTAFATEMFMDELLQAAGKDPVQGRLDLLPDGREKVVIQKVAEMAGWKGAKQGEKGYGIGYAKSFGTYVAQIAEVEDRGTGYPHVTRVWCAVDCGIAVNPNIVRAQMEGGIGFGLGTALFNAVRFGEGGHVVQSNFNNYRMLRIAEMPRVEVEIIKTDADPTGVGEPGVPPIGPAVANAWRALTGKATRALPMLSEEIA</sequence>
<keyword evidence="1" id="KW-0732">Signal</keyword>
<dbReference type="KEGG" id="pars:DRW48_14225"/>
<dbReference type="PROSITE" id="PS51318">
    <property type="entry name" value="TAT"/>
    <property type="match status" value="1"/>
</dbReference>
<dbReference type="SUPFAM" id="SSF56003">
    <property type="entry name" value="Molybdenum cofactor-binding domain"/>
    <property type="match status" value="2"/>
</dbReference>
<dbReference type="Pfam" id="PF02738">
    <property type="entry name" value="MoCoBD_1"/>
    <property type="match status" value="1"/>
</dbReference>
<dbReference type="InterPro" id="IPR046867">
    <property type="entry name" value="AldOxase/xan_DH_MoCoBD2"/>
</dbReference>
<reference evidence="4" key="1">
    <citation type="submission" date="2018-07" db="EMBL/GenBank/DDBJ databases">
        <title>Genome sequencing of Paracoccus sp. SC2-6.</title>
        <authorList>
            <person name="Heo J."/>
            <person name="Kim S.-J."/>
            <person name="Kwon S.-W."/>
        </authorList>
    </citation>
    <scope>NUCLEOTIDE SEQUENCE [LARGE SCALE GENOMIC DNA]</scope>
    <source>
        <strain evidence="4">SC2-6</strain>
    </source>
</reference>
<dbReference type="PIRSF" id="PIRSF036389">
    <property type="entry name" value="IOR_B"/>
    <property type="match status" value="1"/>
</dbReference>
<evidence type="ECO:0000313" key="4">
    <source>
        <dbReference type="Proteomes" id="UP000252023"/>
    </source>
</evidence>
<keyword evidence="4" id="KW-1185">Reference proteome</keyword>
<proteinExistence type="predicted"/>
<dbReference type="SMART" id="SM01008">
    <property type="entry name" value="Ald_Xan_dh_C"/>
    <property type="match status" value="1"/>
</dbReference>
<feature type="domain" description="Aldehyde oxidase/xanthine dehydrogenase a/b hammerhead" evidence="2">
    <location>
        <begin position="210"/>
        <end position="288"/>
    </location>
</feature>